<dbReference type="Proteomes" id="UP001424532">
    <property type="component" value="Unassembled WGS sequence"/>
</dbReference>
<proteinExistence type="predicted"/>
<dbReference type="RefSeq" id="WP_347151845.1">
    <property type="nucleotide sequence ID" value="NZ_JBDLYL010000053.1"/>
</dbReference>
<evidence type="ECO:0000313" key="1">
    <source>
        <dbReference type="EMBL" id="MEN8643035.1"/>
    </source>
</evidence>
<organism evidence="1 2">
    <name type="scientific">Pseudomonas sichuanensis</name>
    <dbReference type="NCBI Taxonomy" id="2213015"/>
    <lineage>
        <taxon>Bacteria</taxon>
        <taxon>Pseudomonadati</taxon>
        <taxon>Pseudomonadota</taxon>
        <taxon>Gammaproteobacteria</taxon>
        <taxon>Pseudomonadales</taxon>
        <taxon>Pseudomonadaceae</taxon>
        <taxon>Pseudomonas</taxon>
    </lineage>
</organism>
<comment type="caution">
    <text evidence="1">The sequence shown here is derived from an EMBL/GenBank/DDBJ whole genome shotgun (WGS) entry which is preliminary data.</text>
</comment>
<sequence>MKRSILKCGVLVGLIAVVGCAEEKPNTFKLVGELPPDFAYEAVALYEPEPGTKCEVSEWSRTMPSFNRPWPTEYNPTSVIEIRKTIKDCRMVIRHIRIRIMATYRGDFYQEAEDRADVGIYTKLDDKYKRVMNAEDGDTFYGECQWQFYTKGPNRVIAKLLLCKTDNERGELSARSPFGAYLVDQLPGKTIRMNIRLADEERPFIKMDWEKFPNGWKRCLGDGPHDVDGFCDDNPGKFSNFKMPDGRICNIYPGCEAAN</sequence>
<accession>A0ABV0DME0</accession>
<gene>
    <name evidence="1" type="ORF">ABFE88_25585</name>
</gene>
<protein>
    <recommendedName>
        <fullName evidence="3">Lipoprotein</fullName>
    </recommendedName>
</protein>
<dbReference type="EMBL" id="JBDLYL010000053">
    <property type="protein sequence ID" value="MEN8643035.1"/>
    <property type="molecule type" value="Genomic_DNA"/>
</dbReference>
<name>A0ABV0DME0_9PSED</name>
<evidence type="ECO:0000313" key="2">
    <source>
        <dbReference type="Proteomes" id="UP001424532"/>
    </source>
</evidence>
<keyword evidence="2" id="KW-1185">Reference proteome</keyword>
<evidence type="ECO:0008006" key="3">
    <source>
        <dbReference type="Google" id="ProtNLM"/>
    </source>
</evidence>
<reference evidence="1 2" key="1">
    <citation type="submission" date="2024-05" db="EMBL/GenBank/DDBJ databases">
        <title>Sequence of Lycoming College course isolates.</title>
        <authorList>
            <person name="Reigle C.A."/>
            <person name="Newman J.D."/>
        </authorList>
    </citation>
    <scope>NUCLEOTIDE SEQUENCE [LARGE SCALE GENOMIC DNA]</scope>
    <source>
        <strain evidence="1 2">CAR-09</strain>
    </source>
</reference>
<dbReference type="PROSITE" id="PS51257">
    <property type="entry name" value="PROKAR_LIPOPROTEIN"/>
    <property type="match status" value="1"/>
</dbReference>